<keyword evidence="3" id="KW-1185">Reference proteome</keyword>
<name>A0A2U0HYD3_9FLAO</name>
<keyword evidence="1" id="KW-0812">Transmembrane</keyword>
<proteinExistence type="predicted"/>
<dbReference type="EMBL" id="QEHR01000007">
    <property type="protein sequence ID" value="PVW13864.1"/>
    <property type="molecule type" value="Genomic_DNA"/>
</dbReference>
<organism evidence="2 3">
    <name type="scientific">Marixanthomonas spongiae</name>
    <dbReference type="NCBI Taxonomy" id="2174845"/>
    <lineage>
        <taxon>Bacteria</taxon>
        <taxon>Pseudomonadati</taxon>
        <taxon>Bacteroidota</taxon>
        <taxon>Flavobacteriia</taxon>
        <taxon>Flavobacteriales</taxon>
        <taxon>Flavobacteriaceae</taxon>
        <taxon>Marixanthomonas</taxon>
    </lineage>
</organism>
<keyword evidence="1" id="KW-1133">Transmembrane helix</keyword>
<sequence>MRIIQKRKLLEYNYDNYQKVNWAIFIITLLAIIIFLFQMPMKLLNFGLVVLFILVLSYSIIMMFSKNGLAVKNDSLYKADFF</sequence>
<protein>
    <submittedName>
        <fullName evidence="2">Uncharacterized protein</fullName>
    </submittedName>
</protein>
<comment type="caution">
    <text evidence="2">The sequence shown here is derived from an EMBL/GenBank/DDBJ whole genome shotgun (WGS) entry which is preliminary data.</text>
</comment>
<reference evidence="2 3" key="1">
    <citation type="submission" date="2018-04" db="EMBL/GenBank/DDBJ databases">
        <title>Marixanthomonas spongiae HN-E44 sp. nov., isolated from a marine sponge.</title>
        <authorList>
            <person name="Luo L."/>
            <person name="Zhuang L."/>
        </authorList>
    </citation>
    <scope>NUCLEOTIDE SEQUENCE [LARGE SCALE GENOMIC DNA]</scope>
    <source>
        <strain evidence="2 3">HN-E44</strain>
    </source>
</reference>
<evidence type="ECO:0000313" key="3">
    <source>
        <dbReference type="Proteomes" id="UP000245962"/>
    </source>
</evidence>
<feature type="transmembrane region" description="Helical" evidence="1">
    <location>
        <begin position="43"/>
        <end position="64"/>
    </location>
</feature>
<keyword evidence="1" id="KW-0472">Membrane</keyword>
<dbReference type="Proteomes" id="UP000245962">
    <property type="component" value="Unassembled WGS sequence"/>
</dbReference>
<accession>A0A2U0HYD3</accession>
<evidence type="ECO:0000256" key="1">
    <source>
        <dbReference type="SAM" id="Phobius"/>
    </source>
</evidence>
<gene>
    <name evidence="2" type="ORF">DDV96_11970</name>
</gene>
<feature type="transmembrane region" description="Helical" evidence="1">
    <location>
        <begin position="20"/>
        <end position="37"/>
    </location>
</feature>
<evidence type="ECO:0000313" key="2">
    <source>
        <dbReference type="EMBL" id="PVW13864.1"/>
    </source>
</evidence>
<dbReference type="AlphaFoldDB" id="A0A2U0HYD3"/>